<evidence type="ECO:0000259" key="3">
    <source>
        <dbReference type="PROSITE" id="PS51166"/>
    </source>
</evidence>
<organism evidence="5 6">
    <name type="scientific">Tegillarca granosa</name>
    <name type="common">Malaysian cockle</name>
    <name type="synonym">Anadara granosa</name>
    <dbReference type="NCBI Taxonomy" id="220873"/>
    <lineage>
        <taxon>Eukaryota</taxon>
        <taxon>Metazoa</taxon>
        <taxon>Spiralia</taxon>
        <taxon>Lophotrochozoa</taxon>
        <taxon>Mollusca</taxon>
        <taxon>Bivalvia</taxon>
        <taxon>Autobranchia</taxon>
        <taxon>Pteriomorphia</taxon>
        <taxon>Arcoida</taxon>
        <taxon>Arcoidea</taxon>
        <taxon>Arcidae</taxon>
        <taxon>Tegillarca</taxon>
    </lineage>
</organism>
<dbReference type="InterPro" id="IPR030395">
    <property type="entry name" value="GP_PDE_dom"/>
</dbReference>
<accession>A0ABQ9E6S0</accession>
<gene>
    <name evidence="5" type="ORF">KUTeg_022516</name>
</gene>
<dbReference type="SUPFAM" id="SSF49452">
    <property type="entry name" value="Starch-binding domain-like"/>
    <property type="match status" value="1"/>
</dbReference>
<dbReference type="PANTHER" id="PTHR22958">
    <property type="entry name" value="GLYCEROPHOSPHORYL DIESTER PHOSPHODIESTERASE"/>
    <property type="match status" value="1"/>
</dbReference>
<evidence type="ECO:0000313" key="6">
    <source>
        <dbReference type="Proteomes" id="UP001217089"/>
    </source>
</evidence>
<dbReference type="InterPro" id="IPR013784">
    <property type="entry name" value="Carb-bd-like_fold"/>
</dbReference>
<proteinExistence type="predicted"/>
<dbReference type="Gene3D" id="2.60.40.10">
    <property type="entry name" value="Immunoglobulins"/>
    <property type="match status" value="1"/>
</dbReference>
<keyword evidence="6" id="KW-1185">Reference proteome</keyword>
<dbReference type="InterPro" id="IPR013783">
    <property type="entry name" value="Ig-like_fold"/>
</dbReference>
<dbReference type="Pfam" id="PF25329">
    <property type="entry name" value="C2_GDE1"/>
    <property type="match status" value="1"/>
</dbReference>
<evidence type="ECO:0000259" key="4">
    <source>
        <dbReference type="PROSITE" id="PS51704"/>
    </source>
</evidence>
<evidence type="ECO:0000256" key="1">
    <source>
        <dbReference type="ARBA" id="ARBA00022801"/>
    </source>
</evidence>
<dbReference type="PROSITE" id="PS51166">
    <property type="entry name" value="CBM20"/>
    <property type="match status" value="1"/>
</dbReference>
<reference evidence="5 6" key="1">
    <citation type="submission" date="2022-12" db="EMBL/GenBank/DDBJ databases">
        <title>Chromosome-level genome of Tegillarca granosa.</title>
        <authorList>
            <person name="Kim J."/>
        </authorList>
    </citation>
    <scope>NUCLEOTIDE SEQUENCE [LARGE SCALE GENOMIC DNA]</scope>
    <source>
        <strain evidence="5">Teg-2019</strain>
        <tissue evidence="5">Adductor muscle</tissue>
    </source>
</reference>
<dbReference type="SMART" id="SM01065">
    <property type="entry name" value="CBM_2"/>
    <property type="match status" value="1"/>
</dbReference>
<feature type="domain" description="CBM20" evidence="3">
    <location>
        <begin position="1"/>
        <end position="139"/>
    </location>
</feature>
<dbReference type="PROSITE" id="PS51704">
    <property type="entry name" value="GP_PDE"/>
    <property type="match status" value="1"/>
</dbReference>
<keyword evidence="1" id="KW-0378">Hydrolase</keyword>
<dbReference type="InterPro" id="IPR002044">
    <property type="entry name" value="CBM20"/>
</dbReference>
<protein>
    <recommendedName>
        <fullName evidence="7">Glycerophosphocholine phosphodiesterase GPCPD1</fullName>
    </recommendedName>
</protein>
<comment type="caution">
    <text evidence="5">The sequence shown here is derived from an EMBL/GenBank/DDBJ whole genome shotgun (WGS) entry which is preliminary data.</text>
</comment>
<evidence type="ECO:0000256" key="2">
    <source>
        <dbReference type="SAM" id="MobiDB-lite"/>
    </source>
</evidence>
<feature type="compositionally biased region" description="Basic and acidic residues" evidence="2">
    <location>
        <begin position="621"/>
        <end position="634"/>
    </location>
</feature>
<evidence type="ECO:0000313" key="5">
    <source>
        <dbReference type="EMBL" id="KAJ8300997.1"/>
    </source>
</evidence>
<name>A0ABQ9E6S0_TEGGR</name>
<dbReference type="Proteomes" id="UP001217089">
    <property type="component" value="Unassembled WGS sequence"/>
</dbReference>
<sequence>MMSITFELTFSVLAETEPGESVCVVGDCERLGKWDPCRAVVLTMESSPRLPRKTADGASESSMKGHIWRKKIKFNGMQSYKYRFFIARIHEADSEESDKVINVIRWETNINPREFSPKDYMNDPKKYDSFICRFGDYGGTEHITKGWLIDQSELQIRLHSNPIHMWKPKHRKQTYRIKCTPLDYRYSDHLSDDEEDDYPSKTMPPSTFTKVYAAVMEEGKDTFRVQDKYGQVYNKDDYMIFSARTLDPEYLGFHFDFYVHETDSDADPKHVGYCYLLPVEYKYSNDVKNIPITGLKHRPIVDYLIAKPVTGINMSMEVSYQKYWKLARGPLDVGHRGMGSSYKHKKLAAIRENTIESLQSAGSHVILCIYLRYEKYLFILPSLKKKRHDLQLFQISVKDLTLAELQSMKRCFEAVDQHVGFNIEVKYPLQNEDGVYEETNFFGRNKYVDTILKTVFESAGERRIVFSSFDPDTCTLLRLKQNKYPVLFLTNGETKFYKPYKDPRCKSVQKAIHVSKITDLLGVDVFSEVLIEKPECIKSVKDAGLILFCWGEHNNDSNTINSLKENGIDGIIYDRIDHFKPTKTSIFSLEQQKKKELLDKLNVVTVDPNFSNYSGTTTDSEAGKRERERERERKRERALIYYECEHQKPQF</sequence>
<dbReference type="InterPro" id="IPR051578">
    <property type="entry name" value="GDPD"/>
</dbReference>
<dbReference type="InterPro" id="IPR017946">
    <property type="entry name" value="PLC-like_Pdiesterase_TIM-brl"/>
</dbReference>
<dbReference type="EMBL" id="JARBDR010000919">
    <property type="protein sequence ID" value="KAJ8300997.1"/>
    <property type="molecule type" value="Genomic_DNA"/>
</dbReference>
<dbReference type="InterPro" id="IPR057506">
    <property type="entry name" value="C2_GPCPD1"/>
</dbReference>
<evidence type="ECO:0008006" key="7">
    <source>
        <dbReference type="Google" id="ProtNLM"/>
    </source>
</evidence>
<feature type="region of interest" description="Disordered" evidence="2">
    <location>
        <begin position="612"/>
        <end position="634"/>
    </location>
</feature>
<feature type="domain" description="GP-PDE" evidence="4">
    <location>
        <begin position="330"/>
        <end position="583"/>
    </location>
</feature>
<dbReference type="Gene3D" id="3.20.20.190">
    <property type="entry name" value="Phosphatidylinositol (PI) phosphodiesterase"/>
    <property type="match status" value="1"/>
</dbReference>
<dbReference type="PANTHER" id="PTHR22958:SF1">
    <property type="entry name" value="GLYCEROPHOSPHOCHOLINE PHOSPHODIESTERASE GPCPD1"/>
    <property type="match status" value="1"/>
</dbReference>
<dbReference type="SUPFAM" id="SSF51695">
    <property type="entry name" value="PLC-like phosphodiesterases"/>
    <property type="match status" value="1"/>
</dbReference>
<dbReference type="Pfam" id="PF03009">
    <property type="entry name" value="GDPD"/>
    <property type="match status" value="1"/>
</dbReference>
<dbReference type="Pfam" id="PF00686">
    <property type="entry name" value="CBM_20"/>
    <property type="match status" value="1"/>
</dbReference>